<dbReference type="FunFam" id="3.40.50.980:FF:000001">
    <property type="entry name" value="Non-ribosomal peptide synthetase"/>
    <property type="match status" value="6"/>
</dbReference>
<sequence>MPGSFVHFRGRLQVSGTRVSWPLSAAQSGIWFAHQISVTDLEYNVAQCVEIHGPVDVAVFRLSINQLLAEMETFRVSYTEEEGEVRQTLLPERGSGLVFHDFSGEPSPDNAAESIIQADLARRLDLLKGDCQYAFLLLKLAEDHHLWYQRAHHVAVDGYGGALFTRRLADIYNALIAGTTPSDTPFGSLADLLSEERAYRASDAFEQDRAYWSSRLADHEPAAPACTPPRARTVGPEGSPLPATVRITAHLPTSIGETLRSIAREARTHWSVVLTAATAVYFQSLTGSSDVLLSLPVAARTSPVSRRTPGMLSNVVPLRVPVPAHHTFRQTITETAREMKAALRHQRYRHEDMVRDTGAGFGRGHFFGPMVNVMPFDDGLSFGGHRATMSNLANGPVDDLAFAVYDRAGESGLRIDLDGNTARHTAEEVALHLERFQRVLLLLLSDPQTQAGHVDVLSDDDRRRILHEWNDTATDHAADTLPVLTAAFERQAARTPDATAVVYDDTRLSYAELNSRANRLARLLVEHGAGPERTVGLALHRSVDLVVAMYAVVKAGAAYLPLDPDYPADRLRGILADADPVSVMACDATAGLLPDGTRHILLDDPGVRAALLTGPDTDLTDADRTAPLSPSHPAYVIHTSGSTGRPKGVVVTHAAVDNRLAWMQADHPQGPGDRVLQKTPAGFDVSVWEFFWPLRVGATLVLARAGGHRDPAYLAELIRTERITTLHFVPSMLAVFLAEPTAARCAETVRTVFCSGEALPLPLAAAFRTAFGTTRLVNLYGPTEAAVDVTAWECRDSVETGSAPIGRPVANTRVYILDRRLRPVPVGVAGELYLAGIQLARGYLDRPALTAERFVANPHGNPGERMYRTGDLARWRADGTVEFLGRVDSQVKIRGFRVELGEVEATLTTHDGVARAFVMPHERHGDTHLIAYVVPAPGTEIDGSELRRALRERLPEFMMPSVVSVLDALPLTANGKVDRRALPVPEFGAATLTRAARTVREDVLCGVFAQVLGAERVGVEENFFDLGGHSLSATRVVSRVRAVLGVELPLRAVFEAPSVALLAEWIDRAEGARAGVSAVERPAAVPLSFAQRRMWFLNRLEGTDASTYNVAFALWLDGTLDQQALAAALADVIDRHESLRTVYPEDASGQPYQKILPTHAVAPALTTATAADAGLRRVMTEFTTRGFDLATEVPLRARLFSQDETSNVLVLVLHHIAGDGWSMAPLVRDVATAYEARIAGNAPEWAPLPVQYADYALWQRELLGEESDQESVLSRQVGFWTRALAGVPEQLELPTDRARPAVATFRGDTVAVEIGPELHAGLVGLARESGASVFMVLQAAFAVLLSRLGAGEDIAIGSPIAGRMDEALDDLVGFFVNTLVLRTDVSGDPTFRELIGRVRETDLAAYAHQDVPFEHLVEVLNPARSMSRHPLFQVMLVLQNNEQADLRLPGLELGVEQLGTQTSKFDLLLSVGERFGVDGRMLGLEGHLEFAVDLFDRASAERLAERFVRVLGGVVSSPDARVSSARLLSVGERAELVRGFNDTAVEVPWVSLPELFARGVGRCPDALAVVFGDVRLTYAELDAVSDRLAHVLRGKGAGPESTVALMLPRSEWLPIALLAVVKTGAAYLPVDPEYPADRIAYMFADAEPVCVMAVSATVGQVPEGASAERIVVDAAGFGEVLAGVPAGPVGVGGLRPEHPVYVIYTSGSTGRPKGVVFPAGALVNLLVWHAGVMPAGGGVRTGQFAALSFDAAAQELFSALWQGKTLVVPGDEVRRHPVELVRWFEAHGVGELFAPMPMVEAVAEAAAELGVVVPALCDVAQAGEALAVHERVREFFASVPGRRLHNYYGPTETHVITALTLEGDPGSWPVFPSIGRPVANSQVYVLDDRLQPVPVGVTGELYLAGVQLARGYLNRPGLTAERFVASPFGAAGERMYRTGDVARWNADGTVEFLGRADFQVKIRGFRVELGEVETALAAHPQVAQVAVIAREDQPGDKRLVGYVVPASRAEEPDPIALRRYVGEVLPEFMVPAAVVVLDSLPVTANGKLDRRALPAPEYTAAATSRAPRTPREELLCAVFAEVLGLDRVGIDDSFFDLGGHSLLATRVISRIRTTLGVELPLRAVFETPTVAQLAESIEGAGSARTALRAVQERPAQIPLSFAQRRLWFLNRFEGAEAATYNLPIALRLTGALDHTALEAALRDVIERHESLRTIYPESADGTPYQKVVGVDEAWAGLDIVNAADGEVRALAADLARRGFDLIVESPLRARLLRVDATSHVLVVVLHHIAGDGWSMAPLARDIATAYAARTEGRLPDWAPLAVQYADYTLWQQTALGDDSDAGSVLNRQVVYWTQTLAGLPEQLELPWDRPRPAVASYQGGTVPFDMDADTHAGLLNLARESGASLFMVLQAALATLLSRMGSGTDIAMGSPIAGRTDEALDDLVGFFVNTLVLRTDLSGDPTFRELIARVRETDLAAYAHQDVPFEHLVEVLNPARSLSRHPLIQVSLILQNNPQAELTLPGLTLADESTHTETAKFDLSLGMRERVSADGSPAGLSGVFEFAADLFDHSTVESFVVYLRRLLASVVADPDQVIGGVEILSVGERRDLLSGWQGVESDVVVAPLPVLFERQVVCDPDAAAVVCGGESVSYGELNARANRLARLLVGRGVGGESVVALVLPRSVDLLVAMLAVLKAGGAYMPVDPEYPAERIAYMFRDAAPVLALVDDSTMSVIPSDSPRVKIGEAVGLSSGNLSVGERLSVDGAAYVIYTSGSSGRPKGVVVSHRGVPNLAADHIARLGVSAGSRLLQFASPSFDAAVADIWPAWLAGAALVVGSGEELVPGPRLVELVVGSGVTHVTLPPAVLPVLEAEGGLPASVTVVVAGEACAPDVAARWAVGRRLVNVYGPTEATVASTASAPLVGGVVGVPPIGRPLWNTQAYVLDANLRLVPPGVTGELYLAGVQLARGYLNRPGLTGERFVASPYGAPGERMYRTGDLARWRPDGNLEYVGRADDQVKLRGFRIELGEVEAAVAAHPQVAQAAVLVREDRPGDRRLVAYVVPASGETVVPADIRRFVSAQLPEFMVPATVMTLDAFPLTVNRKLDRHALPTPDYLGSAAEARAPRDSREETLCAIFGEILGLETVGIDDSFFDLGGHSLLATRVVSRIRTALGIEVPLRTLFEAPTVAQLAEHINTAATARASLVAGERPTRVPLSFAQRRLWFLNRLEGATASTYNMPIVLRLTGALDRAGLQAAFQDVVLRHESLRTLFPEDSVGEPFQCILASDEPQVTGLEVEDIAAAELAERLATLVRDGFDLPTEIPLRARLLAMDTTSHVLVVVLHHIVGDGWSMAPLARDIATAYEARAEGRVPDWAPLPVQYADFSLWQRDLLGSEDDADSLASRQLAYWRAALDGVPDELELPTDRPRPAVASHRGDAVPFTVDAPTHDRLTALARESGASVFMVLQAAFAALLSRLGAGEDIPIGSPIAGRTDEALDDLVGFFVNTLVLRTDLSGDPTFRELIGRVRETDLAAYAHQDVPFEHLVEMLNPARSMSRHPLFQVMLALQNNDAAQLSLPGLTVSAGADEAAGVPAARFDLTVNVSERHTVDGEAAGLSGLFEYATDLFDRATVERMAERYGILLAHALSDPDARLAELDLLSEPERHQLLVTWQGPDRPTDETPAIDAAPATLPAMFAAIAARTPDAVAVECGDVRWTFAELDSRSRALAEYLVTLGVTAETPVAVLMERSADLIAALLAVLRAGGTYVPLHTGYPVARMRAVLEEAGSPVLLTDAAFAGHAVTAEQQDKGVAVLVVGDTATAATSAVPEVAVLPDALAYVMYTSGSTGVPKGVAVSHRNIVDLVVDSGWGVGRGDSVLMHAPHAFDISVYEIWVPLLNGARVVVAPEGTLESADLNRLVRSHGVSHLHITAGLFRVMAEDLTTAFARTREILTGGDVISADAMRHVLDQCPDTTVRTLYGPTEATLCVTSTVWRSAAEVTSPVPLGRPLERTRAYVLDHSLRPVPAGVTGELYLAGAGLARGYLRRPGLTGERFVADPYGAPGERMYRTGDLARRRSTDGVLEFLGRTDEQIKIRGFRVELGEVESALSAHPQVSRVAVIAREDRPGDKRLVAYVVPPNGAGELDPVALRRYAGECLPEFMVPAAVVVLDGLPLTPNGKLDRRALPAPVFETTAAFRAPRNAGEEVLCAVFGEVLGLDKVGIDDSFFDLGGHSLLATRVVSRVRTVLGVELPLRALFEAPAVAELAVHVQQANDARSSLVAGVRPAAVPLSFAQRRMWFLNRFEGASAALYNMPVVLRLDGVLDRGALVAALEDVVGRHESLRTVFPEGADGVPFQEIRPAKTGLVEVETTSATEESLAGLLTEFTDRGFDLTRELPMRAALFQLDKESHVLVVVLHHIAGDGWSMAPLARDITTAYEARVAGRAPEWAPLPVQYADYALWQRELLGEESDPESVLSRQVAYWRDALAGLPEQLELPTDRPRPAAATFRGDTVPVEIAPELHSRIAALAGESGASVFMVLQAAFAVLLSRLGAGEDIPIGSPIAGRTDEALDDLVGFFVNTLVLRTDVSGDPTFRELIGRVRETDLAAYAHQDVPFEHLVEMLNPARSMSRHPLFQVMLALQNNDQADLRLSSLEMTAQANESTTAKFDLFLTLSEHRPDGGVETALSGVLEFAADLFDRVSAVRLVERFVRLLVDVVSSPDARVSSARLLSEAERVEVVSDFNATAVEVPWVSLPELFARGVGRCPDALAVVFGDVRLTYAELDAVSDRLAHVLRGKGAGPESTVALMLPRSEWLPVALLAVVKTGAAYLPVDPEYPADRIAYMFADANPVCVITAVDTVGAVPAEVSAEKIVVDEPGFGRTVAEAPVGPVEVRGLQPEHPVYLIYTSGSTGRPKGVVFPAGAMTSLLAWHERSRPGGVGVVTANFTSISFDVAAQELFTTLWSGRTLAVPRDEVRRHPADFALWLDQHRVNELFAPNLMIEAVAEATAELKLQLPELRDVVQAGESLAVHARVREFFAGVPGGRRLHNHYGPTETHVVTAFALRDIPEDWPVSPSIGAPVDNTQVYVLDGALQPVPVGVTGELYLAGAQLARGYLHRPGLTAERFVASPYGITGERMYRTGDVGRWNADGTLELLGRADFQVKIRGFRVELGEVEATLVNHPQVAQAAVIASEDRSGDKRLVAYVVRRSGAGEPDPVALRRYVGASLPEFMVPAAVMVLDHLPLTVNRKLDRRALPAPEYASETASRAPRTPYEEVLCAVFREVLGLERVGVDDGFFDLGGHSLLATRVVSRVRTLLGVELPLRALFEAPTVAQLARCLGTAGAARAALAPMERPERPGLAFAQLRMWFLNRFEGTGASTYNLPVALRLSGALDRSALEAALRDVVHRHESLRTVFPEGADGAPYQKILEVEDAWIELLWTEVDSARELAERLTEEASRGFDLTCEIPLRASLLADEDGTCVLLVVLHHIAGDGWSMAPLARDITTAYEARAAGAAPEWAPLAVQYADYALWQRELLGEESDPASVLSRQVAYWRDALAGLPEQLELPTDRPRPAVATFRGDTVPVEIVPDVHAQLVALARESGASVFMVLQAAFAILLSRSGAGEDIPIGSPIAGRTDEALDDLVGFFVNTLVLRTDLSGDPTFRELIGRVRETDLAAYAHQDVPFEHLVEVLNPARSMSRHPLFQVMLALQNNDEAHLRLPGVTSAGESARSAVAKFELSLALRERHASDGAPGGITGGLEFATDLFDAATVRRLGDRWTRLLAALVADPDQPIGDADLLTADEWRELVGEPVPAVEGPVATPAELFEAQVARTPDAVAAVGDDVRLTYAELDARAERLARLLVRRGVGPESVVALLLPRSVELLVAMVAVAKSGGAYLPVDPDYPADRVSLLLSDAKPALVLTDGAAASAAGLDSEVTVVRLADTEREPATEDEGERRAVPSGDHPAYVIYTSGSTGRPKGVMTTQRGVGGHLAWMARQYPLDGGDKVLARTSPSFDASVWELWLPLVCGATVQVVPAVVAAEPERLAAYMSENGTTVAQLVPSLVPGVCDAAEAVGGPWALRRLFLGGEAARVGLVERVARVWGVPCVNLYGPSETTVQVTHHETGAVTGGSGDTVVPLGVPVPGMRAYVLDGRLRPVPEGVAGELYVAGPQVARGYPGRPGLTAERFVADPYGPAGGRMYRTGDVVRRRDGELEFVRRADDQVKLRGLRIELGEVETALAARPEVEGAAVAVRDNGRGEAVLVAYVVAARGAAVDPGELRRSLLTALPDFMVPTVFVALDALPLGPHGKLDRGALPAPDPGAGATSGRAARNPQEAALCGLFAEVLGVASVGIDDSFFALGGHSLSAVRLAGRVRSVFGVELPVRALFEAPSVAELVHRFGTAGGGHDGLQVLLPLRAAARGAGPGPAPLFCVHPAGGLSWPYAGMLPHLEPDQPVYGLQARGITGAAELPGSIEEMAADYVAHIRTVQPTGPYRILGWSLGAVIAHAMATALQAQGETVSLLALLDGYPAAAPVGALTVAGQEAAGRRVLRGLLEGMGLVDASAEPGYEPSLSEVVALLRGQGGVLAGFDETTLTGLLAACVNGTQLAGRFTPSVFQGDVVFFTAAADRAADSAGVDFSAWEPYVSGSLVNYDVDCAHTDMTAAGPIGEISRVIAQELRKRG</sequence>
<feature type="compositionally biased region" description="Low complexity" evidence="6">
    <location>
        <begin position="6318"/>
        <end position="6328"/>
    </location>
</feature>
<dbReference type="FunFam" id="3.30.559.10:FF:000012">
    <property type="entry name" value="Non-ribosomal peptide synthetase"/>
    <property type="match status" value="1"/>
</dbReference>
<dbReference type="InterPro" id="IPR000873">
    <property type="entry name" value="AMP-dep_synth/lig_dom"/>
</dbReference>
<feature type="compositionally biased region" description="Basic and acidic residues" evidence="6">
    <location>
        <begin position="5948"/>
        <end position="5962"/>
    </location>
</feature>
<gene>
    <name evidence="8" type="ORF">E5082_24760</name>
</gene>
<evidence type="ECO:0000256" key="3">
    <source>
        <dbReference type="ARBA" id="ARBA00022450"/>
    </source>
</evidence>
<dbReference type="GO" id="GO:0043041">
    <property type="term" value="P:amino acid activation for nonribosomal peptide biosynthetic process"/>
    <property type="evidence" value="ECO:0007669"/>
    <property type="project" value="TreeGrafter"/>
</dbReference>
<dbReference type="Pfam" id="PF00501">
    <property type="entry name" value="AMP-binding"/>
    <property type="match status" value="6"/>
</dbReference>
<dbReference type="PANTHER" id="PTHR45527">
    <property type="entry name" value="NONRIBOSOMAL PEPTIDE SYNTHETASE"/>
    <property type="match status" value="1"/>
</dbReference>
<feature type="domain" description="Carrier" evidence="7">
    <location>
        <begin position="2066"/>
        <end position="2141"/>
    </location>
</feature>
<keyword evidence="5" id="KW-0436">Ligase</keyword>
<dbReference type="InterPro" id="IPR020806">
    <property type="entry name" value="PKS_PP-bd"/>
</dbReference>
<dbReference type="Gene3D" id="3.40.50.1820">
    <property type="entry name" value="alpha/beta hydrolase"/>
    <property type="match status" value="1"/>
</dbReference>
<comment type="similarity">
    <text evidence="2">Belongs to the ATP-dependent AMP-binding enzyme family.</text>
</comment>
<dbReference type="NCBIfam" id="NF003417">
    <property type="entry name" value="PRK04813.1"/>
    <property type="match status" value="6"/>
</dbReference>
<dbReference type="CDD" id="cd17646">
    <property type="entry name" value="A_NRPS_AB3403-like"/>
    <property type="match status" value="1"/>
</dbReference>
<dbReference type="InterPro" id="IPR010071">
    <property type="entry name" value="AA_adenyl_dom"/>
</dbReference>
<name>A0A4Z1D981_STRGP</name>
<keyword evidence="9" id="KW-1185">Reference proteome</keyword>
<dbReference type="CDD" id="cd17651">
    <property type="entry name" value="A_NRPS_VisG_like"/>
    <property type="match status" value="2"/>
</dbReference>
<evidence type="ECO:0000259" key="7">
    <source>
        <dbReference type="PROSITE" id="PS50075"/>
    </source>
</evidence>
<organism evidence="8 9">
    <name type="scientific">Streptomyces griseoluteus</name>
    <dbReference type="NCBI Taxonomy" id="29306"/>
    <lineage>
        <taxon>Bacteria</taxon>
        <taxon>Bacillati</taxon>
        <taxon>Actinomycetota</taxon>
        <taxon>Actinomycetes</taxon>
        <taxon>Kitasatosporales</taxon>
        <taxon>Streptomycetaceae</taxon>
        <taxon>Streptomyces</taxon>
    </lineage>
</organism>
<reference evidence="8 9" key="1">
    <citation type="submission" date="2019-04" db="EMBL/GenBank/DDBJ databases">
        <title>Streptomyces sp. nov. Bv016 isolated from bark of Buahinia variegata.</title>
        <authorList>
            <person name="Kanchanasin P."/>
            <person name="Tanasupawat S."/>
            <person name="Yuki M."/>
            <person name="Kudo T."/>
        </authorList>
    </citation>
    <scope>NUCLEOTIDE SEQUENCE [LARGE SCALE GENOMIC DNA]</scope>
    <source>
        <strain evidence="8 9">JCM 4765</strain>
    </source>
</reference>
<dbReference type="GO" id="GO:0044550">
    <property type="term" value="P:secondary metabolite biosynthetic process"/>
    <property type="evidence" value="ECO:0007669"/>
    <property type="project" value="UniProtKB-ARBA"/>
</dbReference>
<protein>
    <submittedName>
        <fullName evidence="8">Non-ribosomal peptide synthetase</fullName>
    </submittedName>
</protein>
<dbReference type="FunFam" id="3.30.300.30:FF:000010">
    <property type="entry name" value="Enterobactin synthetase component F"/>
    <property type="match status" value="6"/>
</dbReference>
<dbReference type="Pfam" id="PF13193">
    <property type="entry name" value="AMP-binding_C"/>
    <property type="match status" value="6"/>
</dbReference>
<dbReference type="PANTHER" id="PTHR45527:SF1">
    <property type="entry name" value="FATTY ACID SYNTHASE"/>
    <property type="match status" value="1"/>
</dbReference>
<dbReference type="SUPFAM" id="SSF52777">
    <property type="entry name" value="CoA-dependent acyltransferases"/>
    <property type="match status" value="12"/>
</dbReference>
<dbReference type="SUPFAM" id="SSF53474">
    <property type="entry name" value="alpha/beta-Hydrolases"/>
    <property type="match status" value="1"/>
</dbReference>
<dbReference type="Pfam" id="PF00550">
    <property type="entry name" value="PP-binding"/>
    <property type="match status" value="6"/>
</dbReference>
<dbReference type="GO" id="GO:0016874">
    <property type="term" value="F:ligase activity"/>
    <property type="evidence" value="ECO:0007669"/>
    <property type="project" value="UniProtKB-KW"/>
</dbReference>
<dbReference type="GO" id="GO:0008610">
    <property type="term" value="P:lipid biosynthetic process"/>
    <property type="evidence" value="ECO:0007669"/>
    <property type="project" value="UniProtKB-ARBA"/>
</dbReference>
<dbReference type="FunFam" id="2.30.38.10:FF:000001">
    <property type="entry name" value="Non-ribosomal peptide synthetase PvdI"/>
    <property type="match status" value="5"/>
</dbReference>
<dbReference type="CDD" id="cd12117">
    <property type="entry name" value="A_NRPS_Srf_like"/>
    <property type="match status" value="1"/>
</dbReference>
<comment type="cofactor">
    <cofactor evidence="1">
        <name>pantetheine 4'-phosphate</name>
        <dbReference type="ChEBI" id="CHEBI:47942"/>
    </cofactor>
</comment>
<dbReference type="PROSITE" id="PS00455">
    <property type="entry name" value="AMP_BINDING"/>
    <property type="match status" value="6"/>
</dbReference>
<feature type="domain" description="Carrier" evidence="7">
    <location>
        <begin position="5268"/>
        <end position="5343"/>
    </location>
</feature>
<evidence type="ECO:0000256" key="5">
    <source>
        <dbReference type="ARBA" id="ARBA00022598"/>
    </source>
</evidence>
<feature type="domain" description="Carrier" evidence="7">
    <location>
        <begin position="995"/>
        <end position="1070"/>
    </location>
</feature>
<evidence type="ECO:0000313" key="9">
    <source>
        <dbReference type="Proteomes" id="UP000298513"/>
    </source>
</evidence>
<dbReference type="InterPro" id="IPR025110">
    <property type="entry name" value="AMP-bd_C"/>
</dbReference>
<dbReference type="Gene3D" id="2.30.38.10">
    <property type="entry name" value="Luciferase, Domain 3"/>
    <property type="match status" value="6"/>
</dbReference>
<dbReference type="GO" id="GO:0005829">
    <property type="term" value="C:cytosol"/>
    <property type="evidence" value="ECO:0007669"/>
    <property type="project" value="TreeGrafter"/>
</dbReference>
<dbReference type="Gene3D" id="3.30.559.10">
    <property type="entry name" value="Chloramphenicol acetyltransferase-like domain"/>
    <property type="match status" value="6"/>
</dbReference>
<dbReference type="Proteomes" id="UP000298513">
    <property type="component" value="Unassembled WGS sequence"/>
</dbReference>
<dbReference type="SUPFAM" id="SSF56801">
    <property type="entry name" value="Acetyl-CoA synthetase-like"/>
    <property type="match status" value="6"/>
</dbReference>
<feature type="region of interest" description="Disordered" evidence="6">
    <location>
        <begin position="5948"/>
        <end position="5968"/>
    </location>
</feature>
<dbReference type="Pfam" id="PF00975">
    <property type="entry name" value="Thioesterase"/>
    <property type="match status" value="1"/>
</dbReference>
<feature type="region of interest" description="Disordered" evidence="6">
    <location>
        <begin position="6315"/>
        <end position="6334"/>
    </location>
</feature>
<feature type="domain" description="Carrier" evidence="7">
    <location>
        <begin position="3121"/>
        <end position="3196"/>
    </location>
</feature>
<dbReference type="Gene3D" id="3.30.300.30">
    <property type="match status" value="6"/>
</dbReference>
<feature type="domain" description="Carrier" evidence="7">
    <location>
        <begin position="4196"/>
        <end position="4271"/>
    </location>
</feature>
<dbReference type="GO" id="GO:0017000">
    <property type="term" value="P:antibiotic biosynthetic process"/>
    <property type="evidence" value="ECO:0007669"/>
    <property type="project" value="UniProtKB-ARBA"/>
</dbReference>
<dbReference type="GO" id="GO:0072330">
    <property type="term" value="P:monocarboxylic acid biosynthetic process"/>
    <property type="evidence" value="ECO:0007669"/>
    <property type="project" value="UniProtKB-ARBA"/>
</dbReference>
<dbReference type="PROSITE" id="PS00012">
    <property type="entry name" value="PHOSPHOPANTETHEINE"/>
    <property type="match status" value="6"/>
</dbReference>
<keyword evidence="4" id="KW-0597">Phosphoprotein</keyword>
<evidence type="ECO:0000313" key="8">
    <source>
        <dbReference type="EMBL" id="TGN78769.1"/>
    </source>
</evidence>
<comment type="caution">
    <text evidence="8">The sequence shown here is derived from an EMBL/GenBank/DDBJ whole genome shotgun (WGS) entry which is preliminary data.</text>
</comment>
<dbReference type="CDD" id="cd17652">
    <property type="entry name" value="A_NRPS_CmdD_like"/>
    <property type="match status" value="1"/>
</dbReference>
<keyword evidence="3" id="KW-0596">Phosphopantetheine</keyword>
<dbReference type="SMART" id="SM00823">
    <property type="entry name" value="PKS_PP"/>
    <property type="match status" value="6"/>
</dbReference>
<dbReference type="NCBIfam" id="NF004282">
    <property type="entry name" value="PRK05691.1"/>
    <property type="match status" value="6"/>
</dbReference>
<dbReference type="FunFam" id="3.40.50.12780:FF:000012">
    <property type="entry name" value="Non-ribosomal peptide synthetase"/>
    <property type="match status" value="4"/>
</dbReference>
<dbReference type="InterPro" id="IPR029058">
    <property type="entry name" value="AB_hydrolase_fold"/>
</dbReference>
<evidence type="ECO:0000256" key="6">
    <source>
        <dbReference type="SAM" id="MobiDB-lite"/>
    </source>
</evidence>
<evidence type="ECO:0000256" key="2">
    <source>
        <dbReference type="ARBA" id="ARBA00006432"/>
    </source>
</evidence>
<dbReference type="Gene3D" id="1.10.1200.10">
    <property type="entry name" value="ACP-like"/>
    <property type="match status" value="5"/>
</dbReference>
<dbReference type="FunFam" id="1.10.1200.10:FF:000016">
    <property type="entry name" value="Non-ribosomal peptide synthase"/>
    <property type="match status" value="3"/>
</dbReference>
<dbReference type="Pfam" id="PF00668">
    <property type="entry name" value="Condensation"/>
    <property type="match status" value="6"/>
</dbReference>
<dbReference type="InterPro" id="IPR006162">
    <property type="entry name" value="Ppantetheine_attach_site"/>
</dbReference>
<dbReference type="InterPro" id="IPR001242">
    <property type="entry name" value="Condensation_dom"/>
</dbReference>
<dbReference type="InterPro" id="IPR009081">
    <property type="entry name" value="PP-bd_ACP"/>
</dbReference>
<dbReference type="Gene3D" id="3.30.559.30">
    <property type="entry name" value="Nonribosomal peptide synthetase, condensation domain"/>
    <property type="match status" value="6"/>
</dbReference>
<dbReference type="SUPFAM" id="SSF47336">
    <property type="entry name" value="ACP-like"/>
    <property type="match status" value="6"/>
</dbReference>
<proteinExistence type="inferred from homology"/>
<dbReference type="NCBIfam" id="TIGR01733">
    <property type="entry name" value="AA-adenyl-dom"/>
    <property type="match status" value="6"/>
</dbReference>
<feature type="domain" description="Carrier" evidence="7">
    <location>
        <begin position="6334"/>
        <end position="6409"/>
    </location>
</feature>
<dbReference type="GO" id="GO:0031177">
    <property type="term" value="F:phosphopantetheine binding"/>
    <property type="evidence" value="ECO:0007669"/>
    <property type="project" value="InterPro"/>
</dbReference>
<evidence type="ECO:0000256" key="4">
    <source>
        <dbReference type="ARBA" id="ARBA00022553"/>
    </source>
</evidence>
<dbReference type="CDD" id="cd19540">
    <property type="entry name" value="LCL_NRPS-like"/>
    <property type="match status" value="5"/>
</dbReference>
<dbReference type="EMBL" id="SRRU01000009">
    <property type="protein sequence ID" value="TGN78769.1"/>
    <property type="molecule type" value="Genomic_DNA"/>
</dbReference>
<evidence type="ECO:0000256" key="1">
    <source>
        <dbReference type="ARBA" id="ARBA00001957"/>
    </source>
</evidence>
<dbReference type="InterPro" id="IPR023213">
    <property type="entry name" value="CAT-like_dom_sf"/>
</dbReference>
<dbReference type="InterPro" id="IPR036736">
    <property type="entry name" value="ACP-like_sf"/>
</dbReference>
<dbReference type="InterPro" id="IPR001031">
    <property type="entry name" value="Thioesterase"/>
</dbReference>
<dbReference type="Gene3D" id="3.40.50.980">
    <property type="match status" value="12"/>
</dbReference>
<dbReference type="InterPro" id="IPR020845">
    <property type="entry name" value="AMP-binding_CS"/>
</dbReference>
<dbReference type="InterPro" id="IPR045851">
    <property type="entry name" value="AMP-bd_C_sf"/>
</dbReference>
<dbReference type="FunFam" id="1.10.1200.10:FF:000005">
    <property type="entry name" value="Nonribosomal peptide synthetase 1"/>
    <property type="match status" value="3"/>
</dbReference>
<accession>A0A4Z1D981</accession>
<dbReference type="FunFam" id="3.30.559.30:FF:000001">
    <property type="entry name" value="Non-ribosomal peptide synthetase"/>
    <property type="match status" value="4"/>
</dbReference>
<dbReference type="PROSITE" id="PS50075">
    <property type="entry name" value="CARRIER"/>
    <property type="match status" value="6"/>
</dbReference>
<dbReference type="FunFam" id="3.40.50.980:FF:000002">
    <property type="entry name" value="Enterobactin synthetase component F"/>
    <property type="match status" value="1"/>
</dbReference>